<protein>
    <submittedName>
        <fullName evidence="1">Uncharacterized protein</fullName>
    </submittedName>
</protein>
<proteinExistence type="predicted"/>
<gene>
    <name evidence="1" type="ORF">SAMN05661086_01104</name>
</gene>
<organism evidence="1 2">
    <name type="scientific">Anaeromicropila populeti</name>
    <dbReference type="NCBI Taxonomy" id="37658"/>
    <lineage>
        <taxon>Bacteria</taxon>
        <taxon>Bacillati</taxon>
        <taxon>Bacillota</taxon>
        <taxon>Clostridia</taxon>
        <taxon>Lachnospirales</taxon>
        <taxon>Lachnospiraceae</taxon>
        <taxon>Anaeromicropila</taxon>
    </lineage>
</organism>
<dbReference type="Proteomes" id="UP000199659">
    <property type="component" value="Unassembled WGS sequence"/>
</dbReference>
<dbReference type="EMBL" id="FOYZ01000003">
    <property type="protein sequence ID" value="SFR69488.1"/>
    <property type="molecule type" value="Genomic_DNA"/>
</dbReference>
<dbReference type="STRING" id="37658.SAMN05661086_01104"/>
<sequence>MFQDIDFGKGVNRKYIDFNINEVIPLKEQTDLLKEDLIQVIYESNYLIDIGWYPEFDEEGFFRVSIIKDYQWENPVLQKNCRDLNLLKEYVDECIDIIQTKVK</sequence>
<name>A0A1I6IRY9_9FIRM</name>
<dbReference type="AlphaFoldDB" id="A0A1I6IRY9"/>
<accession>A0A1I6IRY9</accession>
<dbReference type="RefSeq" id="WP_092559693.1">
    <property type="nucleotide sequence ID" value="NZ_FOYZ01000003.1"/>
</dbReference>
<keyword evidence="2" id="KW-1185">Reference proteome</keyword>
<reference evidence="1 2" key="1">
    <citation type="submission" date="2016-10" db="EMBL/GenBank/DDBJ databases">
        <authorList>
            <person name="de Groot N.N."/>
        </authorList>
    </citation>
    <scope>NUCLEOTIDE SEQUENCE [LARGE SCALE GENOMIC DNA]</scope>
    <source>
        <strain evidence="1 2">743A</strain>
    </source>
</reference>
<dbReference type="OrthoDB" id="2652925at2"/>
<evidence type="ECO:0000313" key="2">
    <source>
        <dbReference type="Proteomes" id="UP000199659"/>
    </source>
</evidence>
<evidence type="ECO:0000313" key="1">
    <source>
        <dbReference type="EMBL" id="SFR69488.1"/>
    </source>
</evidence>